<proteinExistence type="predicted"/>
<accession>A0A0B6YDP7</accession>
<sequence>DSAVDSVTRQYLSSQSHADFSLKGPSTLTLHSTTASDGFVVGSSTMFSSEVPTSSHLHVLEPNKEINVTVWQSPKK</sequence>
<feature type="non-terminal residue" evidence="1">
    <location>
        <position position="76"/>
    </location>
</feature>
<name>A0A0B6YDP7_9EUPU</name>
<gene>
    <name evidence="1" type="primary">ORF20915</name>
</gene>
<dbReference type="AlphaFoldDB" id="A0A0B6YDP7"/>
<dbReference type="EMBL" id="HACG01006775">
    <property type="protein sequence ID" value="CEK53640.1"/>
    <property type="molecule type" value="Transcribed_RNA"/>
</dbReference>
<reference evidence="1" key="1">
    <citation type="submission" date="2014-12" db="EMBL/GenBank/DDBJ databases">
        <title>Insight into the proteome of Arion vulgaris.</title>
        <authorList>
            <person name="Aradska J."/>
            <person name="Bulat T."/>
            <person name="Smidak R."/>
            <person name="Sarate P."/>
            <person name="Gangsoo J."/>
            <person name="Sialana F."/>
            <person name="Bilban M."/>
            <person name="Lubec G."/>
        </authorList>
    </citation>
    <scope>NUCLEOTIDE SEQUENCE</scope>
    <source>
        <tissue evidence="1">Skin</tissue>
    </source>
</reference>
<protein>
    <submittedName>
        <fullName evidence="1">Uncharacterized protein</fullName>
    </submittedName>
</protein>
<evidence type="ECO:0000313" key="1">
    <source>
        <dbReference type="EMBL" id="CEK53640.1"/>
    </source>
</evidence>
<feature type="non-terminal residue" evidence="1">
    <location>
        <position position="1"/>
    </location>
</feature>
<organism evidence="1">
    <name type="scientific">Arion vulgaris</name>
    <dbReference type="NCBI Taxonomy" id="1028688"/>
    <lineage>
        <taxon>Eukaryota</taxon>
        <taxon>Metazoa</taxon>
        <taxon>Spiralia</taxon>
        <taxon>Lophotrochozoa</taxon>
        <taxon>Mollusca</taxon>
        <taxon>Gastropoda</taxon>
        <taxon>Heterobranchia</taxon>
        <taxon>Euthyneura</taxon>
        <taxon>Panpulmonata</taxon>
        <taxon>Eupulmonata</taxon>
        <taxon>Stylommatophora</taxon>
        <taxon>Helicina</taxon>
        <taxon>Arionoidea</taxon>
        <taxon>Arionidae</taxon>
        <taxon>Arion</taxon>
    </lineage>
</organism>